<dbReference type="SUPFAM" id="SSF52833">
    <property type="entry name" value="Thioredoxin-like"/>
    <property type="match status" value="1"/>
</dbReference>
<dbReference type="HOGENOM" id="CLU_097927_0_0_10"/>
<sequence>MWSLTGHPDPLRRSPWAPPKPPHSQSLRAPAPIVPVRSSLLALLSLALMAVAPAHAQEASEECTVGQLEMTSSSSSSASPGRRPDSSATLAKRSTVTDPRPAVSVAPTTEAESFVQDRIEEDGLHVVHFWAPWCANSRNELDNGWAGLVADNPDVTFTFVTVWNDDESGAAMLNDYNLPDRVVEVTQPDLGPSDTEANRRYSFLGLPVTWIPSTWIFHSNGELAFAMNYGEMEMQTVQRLLDATSADW</sequence>
<evidence type="ECO:0000313" key="4">
    <source>
        <dbReference type="Proteomes" id="UP000000933"/>
    </source>
</evidence>
<dbReference type="PROSITE" id="PS51352">
    <property type="entry name" value="THIOREDOXIN_2"/>
    <property type="match status" value="1"/>
</dbReference>
<dbReference type="Gene3D" id="3.40.30.10">
    <property type="entry name" value="Glutaredoxin"/>
    <property type="match status" value="1"/>
</dbReference>
<evidence type="ECO:0000313" key="3">
    <source>
        <dbReference type="EMBL" id="CBH25228.1"/>
    </source>
</evidence>
<dbReference type="InterPro" id="IPR013766">
    <property type="entry name" value="Thioredoxin_domain"/>
</dbReference>
<proteinExistence type="predicted"/>
<evidence type="ECO:0000259" key="2">
    <source>
        <dbReference type="PROSITE" id="PS51352"/>
    </source>
</evidence>
<protein>
    <recommendedName>
        <fullName evidence="2">Thioredoxin domain-containing protein</fullName>
    </recommendedName>
</protein>
<feature type="region of interest" description="Disordered" evidence="1">
    <location>
        <begin position="62"/>
        <end position="109"/>
    </location>
</feature>
<dbReference type="EMBL" id="FP565814">
    <property type="protein sequence ID" value="CBH25228.1"/>
    <property type="molecule type" value="Genomic_DNA"/>
</dbReference>
<dbReference type="Proteomes" id="UP000000933">
    <property type="component" value="Chromosome"/>
</dbReference>
<dbReference type="CDD" id="cd02947">
    <property type="entry name" value="TRX_family"/>
    <property type="match status" value="1"/>
</dbReference>
<reference evidence="4" key="2">
    <citation type="submission" date="2010-04" db="EMBL/GenBank/DDBJ databases">
        <title>Genome sequence of Salinibacter ruber M8.</title>
        <authorList>
            <consortium name="Genoscope"/>
        </authorList>
    </citation>
    <scope>NUCLEOTIDE SEQUENCE [LARGE SCALE GENOMIC DNA]</scope>
    <source>
        <strain evidence="4">M8</strain>
    </source>
</reference>
<feature type="domain" description="Thioredoxin" evidence="2">
    <location>
        <begin position="94"/>
        <end position="246"/>
    </location>
</feature>
<organism evidence="3 4">
    <name type="scientific">Salinibacter ruber (strain M8)</name>
    <dbReference type="NCBI Taxonomy" id="761659"/>
    <lineage>
        <taxon>Bacteria</taxon>
        <taxon>Pseudomonadati</taxon>
        <taxon>Rhodothermota</taxon>
        <taxon>Rhodothermia</taxon>
        <taxon>Rhodothermales</taxon>
        <taxon>Salinibacteraceae</taxon>
        <taxon>Salinibacter</taxon>
    </lineage>
</organism>
<reference evidence="3 4" key="1">
    <citation type="journal article" date="2010" name="ISME J.">
        <title>Fine-scale evolution: genomic, phenotypic and ecological differentiation in two coexisting Salinibacter ruber strains.</title>
        <authorList>
            <person name="Pena A."/>
            <person name="Teeling H."/>
            <person name="Huerta-Cepas J."/>
            <person name="Santos F."/>
            <person name="Yarza P."/>
            <person name="Brito-Echeverria J."/>
            <person name="Lucio M."/>
            <person name="Schmitt-Kopplin P."/>
            <person name="Meseguer I."/>
            <person name="Schenowitz C."/>
            <person name="Dossat C."/>
            <person name="Barbe V."/>
            <person name="Dopazo J."/>
            <person name="Rossello-Mora R."/>
            <person name="Schuler M."/>
            <person name="Glockner F.O."/>
            <person name="Amann R."/>
            <person name="Gabaldon T."/>
            <person name="Anton J."/>
        </authorList>
    </citation>
    <scope>NUCLEOTIDE SEQUENCE [LARGE SCALE GENOMIC DNA]</scope>
    <source>
        <strain evidence="3 4">M8</strain>
    </source>
</reference>
<name>D5HB23_SALRM</name>
<feature type="region of interest" description="Disordered" evidence="1">
    <location>
        <begin position="1"/>
        <end position="30"/>
    </location>
</feature>
<dbReference type="AlphaFoldDB" id="D5HB23"/>
<dbReference type="KEGG" id="srm:SRM_02307"/>
<evidence type="ECO:0000256" key="1">
    <source>
        <dbReference type="SAM" id="MobiDB-lite"/>
    </source>
</evidence>
<accession>D5HB23</accession>
<dbReference type="InterPro" id="IPR036249">
    <property type="entry name" value="Thioredoxin-like_sf"/>
</dbReference>
<gene>
    <name evidence="3" type="ordered locus">SRM_02307</name>
</gene>
<feature type="compositionally biased region" description="Low complexity" evidence="1">
    <location>
        <begin position="72"/>
        <end position="81"/>
    </location>
</feature>